<reference evidence="2" key="1">
    <citation type="submission" date="2023-01" db="EMBL/GenBank/DDBJ databases">
        <title>Genome assembly of the deep-sea coral Lophelia pertusa.</title>
        <authorList>
            <person name="Herrera S."/>
            <person name="Cordes E."/>
        </authorList>
    </citation>
    <scope>NUCLEOTIDE SEQUENCE</scope>
    <source>
        <strain evidence="2">USNM1676648</strain>
        <tissue evidence="2">Polyp</tissue>
    </source>
</reference>
<gene>
    <name evidence="2" type="ORF">OS493_010660</name>
</gene>
<comment type="caution">
    <text evidence="2">The sequence shown here is derived from an EMBL/GenBank/DDBJ whole genome shotgun (WGS) entry which is preliminary data.</text>
</comment>
<keyword evidence="3" id="KW-1185">Reference proteome</keyword>
<accession>A0A9W9ZR27</accession>
<dbReference type="OrthoDB" id="5972702at2759"/>
<protein>
    <submittedName>
        <fullName evidence="2">Uncharacterized protein</fullName>
    </submittedName>
</protein>
<evidence type="ECO:0000313" key="3">
    <source>
        <dbReference type="Proteomes" id="UP001163046"/>
    </source>
</evidence>
<organism evidence="2 3">
    <name type="scientific">Desmophyllum pertusum</name>
    <dbReference type="NCBI Taxonomy" id="174260"/>
    <lineage>
        <taxon>Eukaryota</taxon>
        <taxon>Metazoa</taxon>
        <taxon>Cnidaria</taxon>
        <taxon>Anthozoa</taxon>
        <taxon>Hexacorallia</taxon>
        <taxon>Scleractinia</taxon>
        <taxon>Caryophylliina</taxon>
        <taxon>Caryophylliidae</taxon>
        <taxon>Desmophyllum</taxon>
    </lineage>
</organism>
<evidence type="ECO:0000313" key="2">
    <source>
        <dbReference type="EMBL" id="KAJ7386256.1"/>
    </source>
</evidence>
<dbReference type="EMBL" id="MU825877">
    <property type="protein sequence ID" value="KAJ7386256.1"/>
    <property type="molecule type" value="Genomic_DNA"/>
</dbReference>
<proteinExistence type="predicted"/>
<feature type="region of interest" description="Disordered" evidence="1">
    <location>
        <begin position="31"/>
        <end position="56"/>
    </location>
</feature>
<feature type="compositionally biased region" description="Basic and acidic residues" evidence="1">
    <location>
        <begin position="31"/>
        <end position="48"/>
    </location>
</feature>
<dbReference type="Proteomes" id="UP001163046">
    <property type="component" value="Unassembled WGS sequence"/>
</dbReference>
<dbReference type="AlphaFoldDB" id="A0A9W9ZR27"/>
<sequence length="136" mass="15321">MTSLVLERSTKNSQSWSILGDHYNKDFRRRMETRQSRRDHVGNVDRKLTSGGGLGNTCSPFQALHMPDTKEYELPKNMPMTSRMVHKASRSSAEPMWMTVRQGALPPLPALKRSDSFLTMAESASGNASQFSFLVE</sequence>
<name>A0A9W9ZR27_9CNID</name>
<evidence type="ECO:0000256" key="1">
    <source>
        <dbReference type="SAM" id="MobiDB-lite"/>
    </source>
</evidence>